<reference evidence="3" key="1">
    <citation type="submission" date="2022-11" db="UniProtKB">
        <authorList>
            <consortium name="WormBaseParasite"/>
        </authorList>
    </citation>
    <scope>IDENTIFICATION</scope>
</reference>
<evidence type="ECO:0000313" key="3">
    <source>
        <dbReference type="WBParaSite" id="Gr19_v10_g3084.t1"/>
    </source>
</evidence>
<dbReference type="WBParaSite" id="Gr19_v10_g3084.t1">
    <property type="protein sequence ID" value="Gr19_v10_g3084.t1"/>
    <property type="gene ID" value="Gr19_v10_g3084"/>
</dbReference>
<organism evidence="2 3">
    <name type="scientific">Globodera rostochiensis</name>
    <name type="common">Golden nematode worm</name>
    <name type="synonym">Heterodera rostochiensis</name>
    <dbReference type="NCBI Taxonomy" id="31243"/>
    <lineage>
        <taxon>Eukaryota</taxon>
        <taxon>Metazoa</taxon>
        <taxon>Ecdysozoa</taxon>
        <taxon>Nematoda</taxon>
        <taxon>Chromadorea</taxon>
        <taxon>Rhabditida</taxon>
        <taxon>Tylenchina</taxon>
        <taxon>Tylenchomorpha</taxon>
        <taxon>Tylenchoidea</taxon>
        <taxon>Heteroderidae</taxon>
        <taxon>Heteroderinae</taxon>
        <taxon>Globodera</taxon>
    </lineage>
</organism>
<feature type="chain" id="PRO_5037594396" evidence="1">
    <location>
        <begin position="20"/>
        <end position="328"/>
    </location>
</feature>
<dbReference type="Proteomes" id="UP000887572">
    <property type="component" value="Unplaced"/>
</dbReference>
<sequence length="328" mass="35982">MSIIHFLLAIFMNCPPLMNFSNDHHQHMPTTPIRLTGGNSHSWQVNVAFNALQQCMPPYPGNNAMPMPTGSNSVCPEAPGIVMTGQQAYADDELLREAFLERVAHGARLKNYAGFWVLGMDMLPWTKQNKLELYINRSCTCTMEAWFIQPTDSVAQIVAPKVPKAGSTKCPALNTNNTFTVALVKDAAGQAIVIDALTDVHLTNIAVELAKADENNVTGGAALMNFSIGTTDDLKVFIADTGSYVIKDERLPNGSYKMRMEIILFDHFYAIKLNGAQLGGIFLSKHWFDGVEWEKVASIKASKFKLGGAGRFVDAGRLISAVDHNTLF</sequence>
<dbReference type="AlphaFoldDB" id="A0A914HRM3"/>
<feature type="signal peptide" evidence="1">
    <location>
        <begin position="1"/>
        <end position="19"/>
    </location>
</feature>
<protein>
    <submittedName>
        <fullName evidence="3">Uncharacterized protein</fullName>
    </submittedName>
</protein>
<evidence type="ECO:0000256" key="1">
    <source>
        <dbReference type="SAM" id="SignalP"/>
    </source>
</evidence>
<name>A0A914HRM3_GLORO</name>
<keyword evidence="2" id="KW-1185">Reference proteome</keyword>
<accession>A0A914HRM3</accession>
<proteinExistence type="predicted"/>
<keyword evidence="1" id="KW-0732">Signal</keyword>
<evidence type="ECO:0000313" key="2">
    <source>
        <dbReference type="Proteomes" id="UP000887572"/>
    </source>
</evidence>